<evidence type="ECO:0000313" key="2">
    <source>
        <dbReference type="EMBL" id="KAJ6633445.1"/>
    </source>
</evidence>
<organism evidence="2 3">
    <name type="scientific">Pseudolycoriella hygida</name>
    <dbReference type="NCBI Taxonomy" id="35572"/>
    <lineage>
        <taxon>Eukaryota</taxon>
        <taxon>Metazoa</taxon>
        <taxon>Ecdysozoa</taxon>
        <taxon>Arthropoda</taxon>
        <taxon>Hexapoda</taxon>
        <taxon>Insecta</taxon>
        <taxon>Pterygota</taxon>
        <taxon>Neoptera</taxon>
        <taxon>Endopterygota</taxon>
        <taxon>Diptera</taxon>
        <taxon>Nematocera</taxon>
        <taxon>Sciaroidea</taxon>
        <taxon>Sciaridae</taxon>
        <taxon>Pseudolycoriella</taxon>
    </lineage>
</organism>
<protein>
    <submittedName>
        <fullName evidence="2">Uncharacterized protein</fullName>
    </submittedName>
</protein>
<keyword evidence="3" id="KW-1185">Reference proteome</keyword>
<feature type="region of interest" description="Disordered" evidence="1">
    <location>
        <begin position="117"/>
        <end position="150"/>
    </location>
</feature>
<reference evidence="2" key="1">
    <citation type="submission" date="2022-07" db="EMBL/GenBank/DDBJ databases">
        <authorList>
            <person name="Trinca V."/>
            <person name="Uliana J.V.C."/>
            <person name="Torres T.T."/>
            <person name="Ward R.J."/>
            <person name="Monesi N."/>
        </authorList>
    </citation>
    <scope>NUCLEOTIDE SEQUENCE</scope>
    <source>
        <strain evidence="2">HSMRA1968</strain>
        <tissue evidence="2">Whole embryos</tissue>
    </source>
</reference>
<gene>
    <name evidence="2" type="ORF">Bhyg_15789</name>
</gene>
<evidence type="ECO:0000256" key="1">
    <source>
        <dbReference type="SAM" id="MobiDB-lite"/>
    </source>
</evidence>
<dbReference type="EMBL" id="WJQU01002007">
    <property type="protein sequence ID" value="KAJ6633445.1"/>
    <property type="molecule type" value="Genomic_DNA"/>
</dbReference>
<dbReference type="Proteomes" id="UP001151699">
    <property type="component" value="Unassembled WGS sequence"/>
</dbReference>
<proteinExistence type="predicted"/>
<dbReference type="AlphaFoldDB" id="A0A9Q0RVI7"/>
<comment type="caution">
    <text evidence="2">The sequence shown here is derived from an EMBL/GenBank/DDBJ whole genome shotgun (WGS) entry which is preliminary data.</text>
</comment>
<evidence type="ECO:0000313" key="3">
    <source>
        <dbReference type="Proteomes" id="UP001151699"/>
    </source>
</evidence>
<sequence>MNQVKPMMNSRGNSVINNCSIANDVDNNSLSVSFLTPINLLTSSNQSTQIVFTETTASISSSSRVSHLQQQQHVSHNNNATLNINDIVASSNNVIVQANDISVGNGSVEPALMLSEQKDATSTSEGNILHIISTEPDPKGLEGLEDETDG</sequence>
<accession>A0A9Q0RVI7</accession>
<name>A0A9Q0RVI7_9DIPT</name>